<dbReference type="Pfam" id="PF07729">
    <property type="entry name" value="FCD"/>
    <property type="match status" value="1"/>
</dbReference>
<evidence type="ECO:0000259" key="4">
    <source>
        <dbReference type="PROSITE" id="PS50949"/>
    </source>
</evidence>
<dbReference type="InterPro" id="IPR011711">
    <property type="entry name" value="GntR_C"/>
</dbReference>
<dbReference type="PROSITE" id="PS50949">
    <property type="entry name" value="HTH_GNTR"/>
    <property type="match status" value="1"/>
</dbReference>
<keyword evidence="1" id="KW-0805">Transcription regulation</keyword>
<feature type="domain" description="HTH gntR-type" evidence="4">
    <location>
        <begin position="5"/>
        <end position="73"/>
    </location>
</feature>
<evidence type="ECO:0000313" key="6">
    <source>
        <dbReference type="Proteomes" id="UP000679307"/>
    </source>
</evidence>
<dbReference type="Gene3D" id="1.20.120.530">
    <property type="entry name" value="GntR ligand-binding domain-like"/>
    <property type="match status" value="1"/>
</dbReference>
<keyword evidence="6" id="KW-1185">Reference proteome</keyword>
<gene>
    <name evidence="5" type="primary">lutR_3</name>
    <name evidence="5" type="ORF">ENKNEFLB_04209</name>
</gene>
<dbReference type="InterPro" id="IPR008920">
    <property type="entry name" value="TF_FadR/GntR_C"/>
</dbReference>
<organism evidence="5 6">
    <name type="scientific">Nocardioides aquaticus</name>
    <dbReference type="NCBI Taxonomy" id="160826"/>
    <lineage>
        <taxon>Bacteria</taxon>
        <taxon>Bacillati</taxon>
        <taxon>Actinomycetota</taxon>
        <taxon>Actinomycetes</taxon>
        <taxon>Propionibacteriales</taxon>
        <taxon>Nocardioidaceae</taxon>
        <taxon>Nocardioides</taxon>
    </lineage>
</organism>
<accession>A0ABX8EMN7</accession>
<dbReference type="PANTHER" id="PTHR43537:SF44">
    <property type="entry name" value="GNTR FAMILY REGULATORY PROTEIN"/>
    <property type="match status" value="1"/>
</dbReference>
<dbReference type="Pfam" id="PF00392">
    <property type="entry name" value="GntR"/>
    <property type="match status" value="1"/>
</dbReference>
<dbReference type="PRINTS" id="PR00035">
    <property type="entry name" value="HTHGNTR"/>
</dbReference>
<dbReference type="Proteomes" id="UP000679307">
    <property type="component" value="Chromosome"/>
</dbReference>
<dbReference type="SMART" id="SM00895">
    <property type="entry name" value="FCD"/>
    <property type="match status" value="1"/>
</dbReference>
<keyword evidence="3" id="KW-0804">Transcription</keyword>
<dbReference type="SUPFAM" id="SSF48008">
    <property type="entry name" value="GntR ligand-binding domain-like"/>
    <property type="match status" value="1"/>
</dbReference>
<dbReference type="InterPro" id="IPR036388">
    <property type="entry name" value="WH-like_DNA-bd_sf"/>
</dbReference>
<dbReference type="CDD" id="cd07377">
    <property type="entry name" value="WHTH_GntR"/>
    <property type="match status" value="1"/>
</dbReference>
<dbReference type="EMBL" id="CP075371">
    <property type="protein sequence ID" value="QVT81792.1"/>
    <property type="molecule type" value="Genomic_DNA"/>
</dbReference>
<dbReference type="InterPro" id="IPR036390">
    <property type="entry name" value="WH_DNA-bd_sf"/>
</dbReference>
<dbReference type="SUPFAM" id="SSF46785">
    <property type="entry name" value="Winged helix' DNA-binding domain"/>
    <property type="match status" value="1"/>
</dbReference>
<reference evidence="5 6" key="1">
    <citation type="submission" date="2021-05" db="EMBL/GenBank/DDBJ databases">
        <title>Complete genome of Nocardioides aquaticus KCTC 9944T isolated from meromictic and hypersaline Ekho Lake, Antarctica.</title>
        <authorList>
            <person name="Hwang K."/>
            <person name="Kim K.M."/>
            <person name="Choe H."/>
        </authorList>
    </citation>
    <scope>NUCLEOTIDE SEQUENCE [LARGE SCALE GENOMIC DNA]</scope>
    <source>
        <strain evidence="5 6">KCTC 9944</strain>
    </source>
</reference>
<evidence type="ECO:0000256" key="3">
    <source>
        <dbReference type="ARBA" id="ARBA00023163"/>
    </source>
</evidence>
<dbReference type="RefSeq" id="WP_214057105.1">
    <property type="nucleotide sequence ID" value="NZ_BAAAHS010000028.1"/>
</dbReference>
<evidence type="ECO:0000313" key="5">
    <source>
        <dbReference type="EMBL" id="QVT81792.1"/>
    </source>
</evidence>
<dbReference type="InterPro" id="IPR000524">
    <property type="entry name" value="Tscrpt_reg_HTH_GntR"/>
</dbReference>
<dbReference type="SMART" id="SM00345">
    <property type="entry name" value="HTH_GNTR"/>
    <property type="match status" value="1"/>
</dbReference>
<evidence type="ECO:0000256" key="1">
    <source>
        <dbReference type="ARBA" id="ARBA00023015"/>
    </source>
</evidence>
<keyword evidence="2" id="KW-0238">DNA-binding</keyword>
<evidence type="ECO:0000256" key="2">
    <source>
        <dbReference type="ARBA" id="ARBA00023125"/>
    </source>
</evidence>
<dbReference type="PANTHER" id="PTHR43537">
    <property type="entry name" value="TRANSCRIPTIONAL REGULATOR, GNTR FAMILY"/>
    <property type="match status" value="1"/>
</dbReference>
<dbReference type="Gene3D" id="1.10.10.10">
    <property type="entry name" value="Winged helix-like DNA-binding domain superfamily/Winged helix DNA-binding domain"/>
    <property type="match status" value="1"/>
</dbReference>
<sequence length="229" mass="24278">MKPTGTLTHRVVSGLKDAILNGELDPGSKLPSEAALVAEYGVSRTVVREAVSRLQAEGLVETFQGRGSFVLTVPEPSTFSLESSAIRTHHDVLAMVDFRIGVESEAAALAAARVTPESAKAVQAALAQLTEAGHEGAVEADFAFHRAVAAATGNRFYLDLLDSLGPMMIMLPRTRLSDEYSLSDAVHVERVHREHEQVAAAVAAGDAETARAAMRVHLGSTRRRLSAGG</sequence>
<proteinExistence type="predicted"/>
<protein>
    <submittedName>
        <fullName evidence="5">HTH-type transcriptional regulator LutR</fullName>
    </submittedName>
</protein>
<name>A0ABX8EMN7_9ACTN</name>